<sequence>QGLSKRVVALMSQEQIRGSPMTMDQGLLTALEHDQAFQKAKSVAQVATSTDWRSNMWHLKTVD</sequence>
<feature type="non-terminal residue" evidence="1">
    <location>
        <position position="63"/>
    </location>
</feature>
<comment type="caution">
    <text evidence="1">The sequence shown here is derived from an EMBL/GenBank/DDBJ whole genome shotgun (WGS) entry which is preliminary data.</text>
</comment>
<keyword evidence="2" id="KW-1185">Reference proteome</keyword>
<evidence type="ECO:0000313" key="1">
    <source>
        <dbReference type="EMBL" id="KNZ44145.1"/>
    </source>
</evidence>
<name>A0A0L6U8L9_9BASI</name>
<proteinExistence type="predicted"/>
<dbReference type="VEuPathDB" id="FungiDB:VP01_9470g1"/>
<dbReference type="EMBL" id="LAVV01015127">
    <property type="protein sequence ID" value="KNZ44145.1"/>
    <property type="molecule type" value="Genomic_DNA"/>
</dbReference>
<organism evidence="1 2">
    <name type="scientific">Puccinia sorghi</name>
    <dbReference type="NCBI Taxonomy" id="27349"/>
    <lineage>
        <taxon>Eukaryota</taxon>
        <taxon>Fungi</taxon>
        <taxon>Dikarya</taxon>
        <taxon>Basidiomycota</taxon>
        <taxon>Pucciniomycotina</taxon>
        <taxon>Pucciniomycetes</taxon>
        <taxon>Pucciniales</taxon>
        <taxon>Pucciniaceae</taxon>
        <taxon>Puccinia</taxon>
    </lineage>
</organism>
<dbReference type="AlphaFoldDB" id="A0A0L6U8L9"/>
<gene>
    <name evidence="1" type="ORF">VP01_9470g1</name>
</gene>
<feature type="non-terminal residue" evidence="1">
    <location>
        <position position="1"/>
    </location>
</feature>
<protein>
    <submittedName>
        <fullName evidence="1">Uncharacterized protein</fullName>
    </submittedName>
</protein>
<accession>A0A0L6U8L9</accession>
<dbReference type="Proteomes" id="UP000037035">
    <property type="component" value="Unassembled WGS sequence"/>
</dbReference>
<evidence type="ECO:0000313" key="2">
    <source>
        <dbReference type="Proteomes" id="UP000037035"/>
    </source>
</evidence>
<reference evidence="1 2" key="1">
    <citation type="submission" date="2015-08" db="EMBL/GenBank/DDBJ databases">
        <title>Next Generation Sequencing and Analysis of the Genome of Puccinia sorghi L Schw, the Causal Agent of Maize Common Rust.</title>
        <authorList>
            <person name="Rochi L."/>
            <person name="Burguener G."/>
            <person name="Darino M."/>
            <person name="Turjanski A."/>
            <person name="Kreff E."/>
            <person name="Dieguez M.J."/>
            <person name="Sacco F."/>
        </authorList>
    </citation>
    <scope>NUCLEOTIDE SEQUENCE [LARGE SCALE GENOMIC DNA]</scope>
    <source>
        <strain evidence="1 2">RO10H11247</strain>
    </source>
</reference>